<keyword evidence="2" id="KW-0732">Signal</keyword>
<dbReference type="PANTHER" id="PTHR30604">
    <property type="entry name" value="PROTEIN TRANSPORT PROTEIN HOFQ"/>
    <property type="match status" value="1"/>
</dbReference>
<evidence type="ECO:0000256" key="2">
    <source>
        <dbReference type="SAM" id="SignalP"/>
    </source>
</evidence>
<name>A0A517V737_9PLAN</name>
<dbReference type="EMBL" id="CP036343">
    <property type="protein sequence ID" value="QDT88822.1"/>
    <property type="molecule type" value="Genomic_DNA"/>
</dbReference>
<dbReference type="PANTHER" id="PTHR30604:SF1">
    <property type="entry name" value="DNA UTILIZATION PROTEIN HOFQ"/>
    <property type="match status" value="1"/>
</dbReference>
<dbReference type="InterPro" id="IPR013766">
    <property type="entry name" value="Thioredoxin_domain"/>
</dbReference>
<evidence type="ECO:0000313" key="5">
    <source>
        <dbReference type="Proteomes" id="UP000316855"/>
    </source>
</evidence>
<dbReference type="Proteomes" id="UP000316855">
    <property type="component" value="Chromosome"/>
</dbReference>
<dbReference type="Pfam" id="PF00085">
    <property type="entry name" value="Thioredoxin"/>
    <property type="match status" value="1"/>
</dbReference>
<evidence type="ECO:0000259" key="3">
    <source>
        <dbReference type="PROSITE" id="PS51352"/>
    </source>
</evidence>
<dbReference type="Pfam" id="PF00263">
    <property type="entry name" value="Secretin"/>
    <property type="match status" value="1"/>
</dbReference>
<dbReference type="RefSeq" id="WP_197995656.1">
    <property type="nucleotide sequence ID" value="NZ_CP036343.1"/>
</dbReference>
<dbReference type="InterPro" id="IPR036249">
    <property type="entry name" value="Thioredoxin-like_sf"/>
</dbReference>
<dbReference type="InterPro" id="IPR004846">
    <property type="entry name" value="T2SS/T3SS_dom"/>
</dbReference>
<dbReference type="KEGG" id="gax:Pan161_04410"/>
<dbReference type="GO" id="GO:0009306">
    <property type="term" value="P:protein secretion"/>
    <property type="evidence" value="ECO:0007669"/>
    <property type="project" value="InterPro"/>
</dbReference>
<evidence type="ECO:0000256" key="1">
    <source>
        <dbReference type="RuleBase" id="RU004003"/>
    </source>
</evidence>
<dbReference type="InterPro" id="IPR051808">
    <property type="entry name" value="Type_IV_pilus_biogenesis"/>
</dbReference>
<evidence type="ECO:0000313" key="4">
    <source>
        <dbReference type="EMBL" id="QDT88822.1"/>
    </source>
</evidence>
<reference evidence="4 5" key="1">
    <citation type="submission" date="2019-02" db="EMBL/GenBank/DDBJ databases">
        <title>Deep-cultivation of Planctomycetes and their phenomic and genomic characterization uncovers novel biology.</title>
        <authorList>
            <person name="Wiegand S."/>
            <person name="Jogler M."/>
            <person name="Boedeker C."/>
            <person name="Pinto D."/>
            <person name="Vollmers J."/>
            <person name="Rivas-Marin E."/>
            <person name="Kohn T."/>
            <person name="Peeters S.H."/>
            <person name="Heuer A."/>
            <person name="Rast P."/>
            <person name="Oberbeckmann S."/>
            <person name="Bunk B."/>
            <person name="Jeske O."/>
            <person name="Meyerdierks A."/>
            <person name="Storesund J.E."/>
            <person name="Kallscheuer N."/>
            <person name="Luecker S."/>
            <person name="Lage O.M."/>
            <person name="Pohl T."/>
            <person name="Merkel B.J."/>
            <person name="Hornburger P."/>
            <person name="Mueller R.-W."/>
            <person name="Bruemmer F."/>
            <person name="Labrenz M."/>
            <person name="Spormann A.M."/>
            <person name="Op den Camp H."/>
            <person name="Overmann J."/>
            <person name="Amann R."/>
            <person name="Jetten M.S.M."/>
            <person name="Mascher T."/>
            <person name="Medema M.H."/>
            <person name="Devos D.P."/>
            <person name="Kaster A.-K."/>
            <person name="Ovreas L."/>
            <person name="Rohde M."/>
            <person name="Galperin M.Y."/>
            <person name="Jogler C."/>
        </authorList>
    </citation>
    <scope>NUCLEOTIDE SEQUENCE [LARGE SCALE GENOMIC DNA]</scope>
    <source>
        <strain evidence="4 5">Pan161</strain>
    </source>
</reference>
<proteinExistence type="inferred from homology"/>
<dbReference type="PROSITE" id="PS51352">
    <property type="entry name" value="THIOREDOXIN_2"/>
    <property type="match status" value="1"/>
</dbReference>
<feature type="chain" id="PRO_5022008167" evidence="2">
    <location>
        <begin position="22"/>
        <end position="1110"/>
    </location>
</feature>
<gene>
    <name evidence="4" type="primary">trxA_2</name>
    <name evidence="4" type="ORF">Pan161_04410</name>
</gene>
<comment type="similarity">
    <text evidence="1">Belongs to the bacterial secretin family.</text>
</comment>
<feature type="signal peptide" evidence="2">
    <location>
        <begin position="1"/>
        <end position="21"/>
    </location>
</feature>
<accession>A0A517V737</accession>
<keyword evidence="5" id="KW-1185">Reference proteome</keyword>
<dbReference type="CDD" id="cd02947">
    <property type="entry name" value="TRX_family"/>
    <property type="match status" value="1"/>
</dbReference>
<dbReference type="SUPFAM" id="SSF52833">
    <property type="entry name" value="Thioredoxin-like"/>
    <property type="match status" value="1"/>
</dbReference>
<organism evidence="4 5">
    <name type="scientific">Gimesia algae</name>
    <dbReference type="NCBI Taxonomy" id="2527971"/>
    <lineage>
        <taxon>Bacteria</taxon>
        <taxon>Pseudomonadati</taxon>
        <taxon>Planctomycetota</taxon>
        <taxon>Planctomycetia</taxon>
        <taxon>Planctomycetales</taxon>
        <taxon>Planctomycetaceae</taxon>
        <taxon>Gimesia</taxon>
    </lineage>
</organism>
<feature type="domain" description="Thioredoxin" evidence="3">
    <location>
        <begin position="526"/>
        <end position="672"/>
    </location>
</feature>
<protein>
    <submittedName>
        <fullName evidence="4">Thioredoxin</fullName>
    </submittedName>
</protein>
<sequence length="1110" mass="122138" precursor="true">MKRYLPIILLILTMTSRLSVAADPAAQASPVSSLDQLGLGTDSQRIQAIIANNSQPADPGYTQIGSLVKLNLDRPKTKLRLDENSTYSVYTDRDQFEIVDPPSNHSIKIELAYSNGIAFRTLEPGSVTLTFIDKETEKKQYLVEVTILGDTRQLQAQLEKLYPEASIETIKVGDSVLLRGNVAKTENINEIIEIAEQFYPRALNQLKVANAAVGQVLPGQSQVIQGYAPVPFSRGTVSSPKPIPAPPVSTIEPQITVQAVVLEIDWGKLKETKINLENTIRAFATDPKQRGQSVQATKKSLFTPVVVPWHATDGIVQLLTTTKAVKVISRPVIRTLDGQSAEITIGEKIAISEKKEIRNGKQVLETGFHDIGTSLKLTPKLASHGGTKLSVVVEHKQRVDSPAAHIPGGSEETTIVAHKFNAVVELKVGQSAILTEFTPLSTKQKTPSVGKGLIVILAPPVIGMTSKGIEWIPETTFKWIPEKNGFVKVIRMVAKSIATKPGIDNGFSSDWHDPNSLPVPPPIRAPDYADPTPAIPAKPQDLNQSVRELRSDVRALRKDVKKLLRLLEDQASAKPTMGDIQRRIKESKTDLLVFHASWSRPCQKMASLLDEHSDRGYSIRRLNVDKNRDLVKEFGVSSVPTIIAFANGKEDERWVRSMGKDALTRIVDKYAPRQTTILKGSRQSSATSAEHRLHQALMKEVSLNSEKIPLVDVLRSLQQSEGINLFIHSRGLEEEGVELKTPVTIHVDGVTLKSALNLILEPLQLAYQVRDNTLVITSHTRAQGKKVVISYPVADLAIPIPPGGPVPFDEKALSARSSANDLDKLTKIIQTTVQPNSWDKVGGTASIRPHDSTLSLVIRQSSQAHQEIAEVLAQLRRLQDLQVTVESRFLDKLPEDFFKKLGIDFDSNKDVAKNNAKGQHPGNDPLGGIILTDRQAELLLQAAQYNNRINLIQGPKVTLFNGQATGVTHYTVGGRQHHLKHSLHMQPVISADRRDVRLNLRVSDLKSPEVETRAYVNTVPDGKTLLIEIVQPDANEAGVPMSEQGLNASKISQSTGVHGTSNRRFLLIRPRIIVQEEEEELLFPPASKLPLMLTPQGVMPEEEESLLGFE</sequence>
<dbReference type="Gene3D" id="3.40.30.10">
    <property type="entry name" value="Glutaredoxin"/>
    <property type="match status" value="1"/>
</dbReference>
<dbReference type="AlphaFoldDB" id="A0A517V737"/>